<proteinExistence type="predicted"/>
<evidence type="ECO:0000313" key="5">
    <source>
        <dbReference type="Proteomes" id="UP000825729"/>
    </source>
</evidence>
<keyword evidence="5" id="KW-1185">Reference proteome</keyword>
<keyword evidence="1" id="KW-0479">Metal-binding</keyword>
<dbReference type="SUPFAM" id="SSF56672">
    <property type="entry name" value="DNA/RNA polymerases"/>
    <property type="match status" value="1"/>
</dbReference>
<feature type="region of interest" description="Disordered" evidence="2">
    <location>
        <begin position="297"/>
        <end position="364"/>
    </location>
</feature>
<dbReference type="Gene3D" id="4.10.60.10">
    <property type="entry name" value="Zinc finger, CCHC-type"/>
    <property type="match status" value="1"/>
</dbReference>
<dbReference type="InterPro" id="IPR036875">
    <property type="entry name" value="Znf_CCHC_sf"/>
</dbReference>
<dbReference type="GO" id="GO:0003676">
    <property type="term" value="F:nucleic acid binding"/>
    <property type="evidence" value="ECO:0007669"/>
    <property type="project" value="InterPro"/>
</dbReference>
<dbReference type="CDD" id="cd00303">
    <property type="entry name" value="retropepsin_like"/>
    <property type="match status" value="1"/>
</dbReference>
<reference evidence="4 5" key="1">
    <citation type="submission" date="2021-07" db="EMBL/GenBank/DDBJ databases">
        <title>The Aristolochia fimbriata genome: insights into angiosperm evolution, floral development and chemical biosynthesis.</title>
        <authorList>
            <person name="Jiao Y."/>
        </authorList>
    </citation>
    <scope>NUCLEOTIDE SEQUENCE [LARGE SCALE GENOMIC DNA]</scope>
    <source>
        <strain evidence="4">IBCAS-2021</strain>
        <tissue evidence="4">Leaf</tissue>
    </source>
</reference>
<dbReference type="Gene3D" id="2.40.70.10">
    <property type="entry name" value="Acid Proteases"/>
    <property type="match status" value="1"/>
</dbReference>
<name>A0AAV7F1T5_ARIFI</name>
<evidence type="ECO:0000256" key="1">
    <source>
        <dbReference type="PROSITE-ProRule" id="PRU00047"/>
    </source>
</evidence>
<dbReference type="SUPFAM" id="SSF57756">
    <property type="entry name" value="Retrovirus zinc finger-like domains"/>
    <property type="match status" value="1"/>
</dbReference>
<comment type="caution">
    <text evidence="4">The sequence shown here is derived from an EMBL/GenBank/DDBJ whole genome shotgun (WGS) entry which is preliminary data.</text>
</comment>
<gene>
    <name evidence="4" type="ORF">H6P81_007234</name>
</gene>
<dbReference type="InterPro" id="IPR021109">
    <property type="entry name" value="Peptidase_aspartic_dom_sf"/>
</dbReference>
<dbReference type="AlphaFoldDB" id="A0AAV7F1T5"/>
<evidence type="ECO:0000259" key="3">
    <source>
        <dbReference type="PROSITE" id="PS50158"/>
    </source>
</evidence>
<dbReference type="PANTHER" id="PTHR35046:SF9">
    <property type="entry name" value="RNA-DIRECTED DNA POLYMERASE"/>
    <property type="match status" value="1"/>
</dbReference>
<feature type="compositionally biased region" description="Basic and acidic residues" evidence="2">
    <location>
        <begin position="346"/>
        <end position="364"/>
    </location>
</feature>
<keyword evidence="1" id="KW-0862">Zinc</keyword>
<accession>A0AAV7F1T5</accession>
<dbReference type="GO" id="GO:0008270">
    <property type="term" value="F:zinc ion binding"/>
    <property type="evidence" value="ECO:0007669"/>
    <property type="project" value="UniProtKB-KW"/>
</dbReference>
<feature type="domain" description="CCHC-type" evidence="3">
    <location>
        <begin position="70"/>
        <end position="86"/>
    </location>
</feature>
<dbReference type="SUPFAM" id="SSF50630">
    <property type="entry name" value="Acid proteases"/>
    <property type="match status" value="1"/>
</dbReference>
<sequence length="475" mass="54506">MKVERHQKQKGSARSFTNSSNKWGSKWNRFEEKKKEKSIDSYEKGLDAQKSKEKGTSEFFSKAFKHRDVKCFKCQGRGHYGSNCPNKKVMYIKGDEIVSGSENENDCEGNRSDDSMPPLVDASSDEENIEYPVKGESLVVRRVLNSQVKEESLEQRENIFNTRCLIGGKMCSMIIDGGSCANVASTTLVEKLWLKCAKHPTPYRLQWLNDSGEVRVTKQVVVSFSIGRYADEVVCDVVPMQASHLLLGRPWQFDRRVLHDRYKNRYSFELHGQKFTLALLSPKEVYLDQVKLQRTSSENSGSEVIKKEERKEAKREKKNDKGPTVSDYKMDKKNERCAGEKMLVSENKKKSEQKEKGVGKENEGSEKVEKQHCFYAKERDLKSAYLGKRALILIRLKEVLFSETNFDPNLPSVFVTLLQEYCDVFPEEVPHGLPPFRGIDHQIDFVPGAQIPPHPAYRSNPEETKELQRQVDELL</sequence>
<feature type="compositionally biased region" description="Basic and acidic residues" evidence="2">
    <location>
        <begin position="304"/>
        <end position="321"/>
    </location>
</feature>
<protein>
    <recommendedName>
        <fullName evidence="3">CCHC-type domain-containing protein</fullName>
    </recommendedName>
</protein>
<feature type="compositionally biased region" description="Polar residues" evidence="2">
    <location>
        <begin position="12"/>
        <end position="23"/>
    </location>
</feature>
<dbReference type="InterPro" id="IPR043502">
    <property type="entry name" value="DNA/RNA_pol_sf"/>
</dbReference>
<evidence type="ECO:0000256" key="2">
    <source>
        <dbReference type="SAM" id="MobiDB-lite"/>
    </source>
</evidence>
<dbReference type="Proteomes" id="UP000825729">
    <property type="component" value="Unassembled WGS sequence"/>
</dbReference>
<organism evidence="4 5">
    <name type="scientific">Aristolochia fimbriata</name>
    <name type="common">White veined hardy Dutchman's pipe vine</name>
    <dbReference type="NCBI Taxonomy" id="158543"/>
    <lineage>
        <taxon>Eukaryota</taxon>
        <taxon>Viridiplantae</taxon>
        <taxon>Streptophyta</taxon>
        <taxon>Embryophyta</taxon>
        <taxon>Tracheophyta</taxon>
        <taxon>Spermatophyta</taxon>
        <taxon>Magnoliopsida</taxon>
        <taxon>Magnoliidae</taxon>
        <taxon>Piperales</taxon>
        <taxon>Aristolochiaceae</taxon>
        <taxon>Aristolochia</taxon>
    </lineage>
</organism>
<dbReference type="PANTHER" id="PTHR35046">
    <property type="entry name" value="ZINC KNUCKLE (CCHC-TYPE) FAMILY PROTEIN"/>
    <property type="match status" value="1"/>
</dbReference>
<feature type="compositionally biased region" description="Basic and acidic residues" evidence="2">
    <location>
        <begin position="328"/>
        <end position="339"/>
    </location>
</feature>
<feature type="region of interest" description="Disordered" evidence="2">
    <location>
        <begin position="1"/>
        <end position="50"/>
    </location>
</feature>
<dbReference type="PROSITE" id="PS50158">
    <property type="entry name" value="ZF_CCHC"/>
    <property type="match status" value="1"/>
</dbReference>
<feature type="compositionally biased region" description="Basic and acidic residues" evidence="2">
    <location>
        <begin position="28"/>
        <end position="50"/>
    </location>
</feature>
<dbReference type="InterPro" id="IPR001878">
    <property type="entry name" value="Znf_CCHC"/>
</dbReference>
<keyword evidence="1" id="KW-0863">Zinc-finger</keyword>
<evidence type="ECO:0000313" key="4">
    <source>
        <dbReference type="EMBL" id="KAG9454330.1"/>
    </source>
</evidence>
<dbReference type="EMBL" id="JAINDJ010000003">
    <property type="protein sequence ID" value="KAG9454330.1"/>
    <property type="molecule type" value="Genomic_DNA"/>
</dbReference>